<evidence type="ECO:0000256" key="3">
    <source>
        <dbReference type="ARBA" id="ARBA00022833"/>
    </source>
</evidence>
<dbReference type="RefSeq" id="XP_021098294.1">
    <property type="nucleotide sequence ID" value="XM_021242635.1"/>
</dbReference>
<dbReference type="CTD" id="219578"/>
<evidence type="ECO:0000313" key="6">
    <source>
        <dbReference type="Proteomes" id="UP000694906"/>
    </source>
</evidence>
<protein>
    <submittedName>
        <fullName evidence="7">Zinc finger protein 804B</fullName>
    </submittedName>
</protein>
<sequence length="1345" mass="152110">MIVKNTDECAGSLGWSWKLQIHPVKGSSVERNGDFTEKEKSTAKALEDVKANFYCELCDKQYHKHQEFDNHINSYDHAHKQRLKELKQREFARNVASKSWKDEKKQEKALKRLHQLAELRQQSECVSGNGPAYKAPRIAIEKQIQQGIFTVKSGRKVSCMKSAFLLKGKNISRSTSDKQRFTMPSRHQLPSDRRCVFGNRIPHTPSDLSNANHRTGISFSFSKKVHLKLESSAPAFRENTEETYDCNKSPTYKTKQTVEKCECCRIAKDAHLTKAEDRNVSPSPVESVLHNTFTRSSNILQDKNNSIDKTLEDSIGIQASFSKSNIHLSDEDFIPSSREKETRNILKNSSENCMNHPCQESASFSPANIYKCRDARIFECVDDFLLPEMNEQKNIVHLNGNSSVEKRGQSLNKSENISTNRQRVLREGCPHDVTSKPLPFLHVQSKDGHTTLQWPTELLLFTKTEPCISYGCNPLYFDFKLSRNTRDVHNPEDLETELGKEALEMKTKLESQVSGLVKDQQQFIQEDNQSIKPKMILANEDWENFQRKCNLGYNDSDPNKSEQNFSASNLELKNPEVPAYLDASLKDCVGENNDTDNEFKDPSRSHWQSCGGIVLNDENEGLSFPPCISRTKKHKLISCNPHSMFEEENQLTWNSSPYVFGSHSGQGKDCSIILNSNKINMTASVSGCGNQSYKGCFAKSSQRGHSSPLDQSLSSTSSLRNNCSRHKSNSSSNSDLLYFCKREHRSVESHKWKPGKHTCLYLSHQMTKNNGLQSEMQRHRNCKLWESLKNKTYLRHRHCHCQERHKLGKNQQFSGLKSMRIIHCDSCSEVSCARHTEKSPDFQGPQHRKLGSYPRQRIYYLNKSKRSQESLGGHHVCDRRKAEHRQCDSGTISYLLRTSSTEPPETTEPKVSGETSPLTAKNLLERVHAKKCQEQSTNLVVFSSSCKSESEAYSQIPGTSQLIPPVCNRSTILLPEETQHTSGRKHDNKSNAVQRSTKKDKIKSSQANHCTALADTKPDNCLSKDIIHVVAESQSLNRKKNPRKNQQSKSLTSEVQAFIQSHDPVPNDFPGVFPSNRYTGITDSTETKEDQINLDVQDVRMHMNHAEGNINTYYDRTVQKHDKVEDELQMCHKSLSPPLIQQPITFSPDEIDKYKLLQLQAQQHMQKQVLSKHLRVLPAVGPTAFSPASAVQTVPVHQHTSVTTIHHTFLQHFAVSAAISSHSSHLPFAHLHPLSQSHFTPISFSTLTPTIVPAHPTFLAGHPLHLVTAAPSPPSHIKLQPQPPVAFIPTLFGPHLNPATTSIIQLNPLIQPVFQGQDLFHQSYSSQMQQLHGVKEALNVPTHLN</sequence>
<evidence type="ECO:0000256" key="1">
    <source>
        <dbReference type="ARBA" id="ARBA00022723"/>
    </source>
</evidence>
<feature type="compositionally biased region" description="Low complexity" evidence="4">
    <location>
        <begin position="706"/>
        <end position="722"/>
    </location>
</feature>
<dbReference type="PANTHER" id="PTHR17614">
    <property type="entry name" value="ZINC FINGER-CONTAINING"/>
    <property type="match status" value="1"/>
</dbReference>
<feature type="compositionally biased region" description="Polar residues" evidence="4">
    <location>
        <begin position="1044"/>
        <end position="1053"/>
    </location>
</feature>
<gene>
    <name evidence="7" type="primary">Znf804b</name>
</gene>
<dbReference type="PROSITE" id="PS00028">
    <property type="entry name" value="ZINC_FINGER_C2H2_1"/>
    <property type="match status" value="1"/>
</dbReference>
<dbReference type="GO" id="GO:0005634">
    <property type="term" value="C:nucleus"/>
    <property type="evidence" value="ECO:0007669"/>
    <property type="project" value="TreeGrafter"/>
</dbReference>
<keyword evidence="2" id="KW-0863">Zinc-finger</keyword>
<feature type="domain" description="C2H2-type" evidence="5">
    <location>
        <begin position="55"/>
        <end position="77"/>
    </location>
</feature>
<evidence type="ECO:0000313" key="7">
    <source>
        <dbReference type="RefSeq" id="XP_021098294.1"/>
    </source>
</evidence>
<keyword evidence="1" id="KW-0479">Metal-binding</keyword>
<evidence type="ECO:0000256" key="4">
    <source>
        <dbReference type="SAM" id="MobiDB-lite"/>
    </source>
</evidence>
<proteinExistence type="predicted"/>
<dbReference type="InterPro" id="IPR052445">
    <property type="entry name" value="ZnF-G_patch_domain"/>
</dbReference>
<evidence type="ECO:0000256" key="2">
    <source>
        <dbReference type="ARBA" id="ARBA00022771"/>
    </source>
</evidence>
<feature type="region of interest" description="Disordered" evidence="4">
    <location>
        <begin position="896"/>
        <end position="915"/>
    </location>
</feature>
<dbReference type="GeneID" id="101703796"/>
<reference evidence="7" key="1">
    <citation type="submission" date="2025-08" db="UniProtKB">
        <authorList>
            <consortium name="RefSeq"/>
        </authorList>
    </citation>
    <scope>IDENTIFICATION</scope>
</reference>
<accession>A0AAX6RQL0</accession>
<organism evidence="6 7">
    <name type="scientific">Heterocephalus glaber</name>
    <name type="common">Naked mole rat</name>
    <dbReference type="NCBI Taxonomy" id="10181"/>
    <lineage>
        <taxon>Eukaryota</taxon>
        <taxon>Metazoa</taxon>
        <taxon>Chordata</taxon>
        <taxon>Craniata</taxon>
        <taxon>Vertebrata</taxon>
        <taxon>Euteleostomi</taxon>
        <taxon>Mammalia</taxon>
        <taxon>Eutheria</taxon>
        <taxon>Euarchontoglires</taxon>
        <taxon>Glires</taxon>
        <taxon>Rodentia</taxon>
        <taxon>Hystricomorpha</taxon>
        <taxon>Bathyergidae</taxon>
        <taxon>Heterocephalus</taxon>
    </lineage>
</organism>
<keyword evidence="3" id="KW-0862">Zinc</keyword>
<feature type="region of interest" description="Disordered" evidence="4">
    <location>
        <begin position="1033"/>
        <end position="1053"/>
    </location>
</feature>
<name>A0AAX6RQL0_HETGA</name>
<dbReference type="InterPro" id="IPR013087">
    <property type="entry name" value="Znf_C2H2_type"/>
</dbReference>
<dbReference type="GO" id="GO:0008270">
    <property type="term" value="F:zinc ion binding"/>
    <property type="evidence" value="ECO:0007669"/>
    <property type="project" value="UniProtKB-KW"/>
</dbReference>
<keyword evidence="6" id="KW-1185">Reference proteome</keyword>
<dbReference type="PANTHER" id="PTHR17614:SF12">
    <property type="entry name" value="ZINC FINGER PROTEIN 804B"/>
    <property type="match status" value="1"/>
</dbReference>
<evidence type="ECO:0000259" key="5">
    <source>
        <dbReference type="PROSITE" id="PS00028"/>
    </source>
</evidence>
<dbReference type="Proteomes" id="UP000694906">
    <property type="component" value="Unplaced"/>
</dbReference>
<feature type="region of interest" description="Disordered" evidence="4">
    <location>
        <begin position="976"/>
        <end position="1009"/>
    </location>
</feature>
<feature type="region of interest" description="Disordered" evidence="4">
    <location>
        <begin position="704"/>
        <end position="733"/>
    </location>
</feature>